<keyword evidence="4 9" id="KW-0028">Amino-acid biosynthesis</keyword>
<dbReference type="PANTHER" id="PTHR22854:SF2">
    <property type="entry name" value="INDOLE-3-GLYCEROL-PHOSPHATE SYNTHASE"/>
    <property type="match status" value="1"/>
</dbReference>
<evidence type="ECO:0000256" key="7">
    <source>
        <dbReference type="ARBA" id="ARBA00023141"/>
    </source>
</evidence>
<keyword evidence="7 9" id="KW-0057">Aromatic amino acid biosynthesis</keyword>
<comment type="caution">
    <text evidence="11">The sequence shown here is derived from an EMBL/GenBank/DDBJ whole genome shotgun (WGS) entry which is preliminary data.</text>
</comment>
<proteinExistence type="inferred from homology"/>
<sequence>MTILDRILATKKEEVEALYRDAPLEMWKERARQGEPVRGFFAALARSAPNSLIAEIKKASPSKGVIVETFDPVQIAKTYEQAGAAALSVLTDKTYFQGGNETLQRARESVSLPVLRKDFLIDPIQVYEARAIGADAILLIAAALPDERLSELYTEACSLGMDVLIEVHSEEEAQRITPLRPLLIGVNHRNLHTFEVDLSLTGRIAPLLPQSALLVAESGIQTSAHVETLKHAGARAFLIGETLMRAGVEHVLEETDRLFMRLR</sequence>
<name>A0A117SYF2_9BACL</name>
<evidence type="ECO:0000256" key="5">
    <source>
        <dbReference type="ARBA" id="ARBA00022793"/>
    </source>
</evidence>
<evidence type="ECO:0000256" key="1">
    <source>
        <dbReference type="ARBA" id="ARBA00001633"/>
    </source>
</evidence>
<reference evidence="11 12" key="1">
    <citation type="submission" date="2015-12" db="EMBL/GenBank/DDBJ databases">
        <title>Draft genome sequence of Acidibacillus ferrooxidans ITV001, isolated from a chalcopyrite acid mine drainage site in Brazil.</title>
        <authorList>
            <person name="Dall'Agnol H."/>
            <person name="Nancucheo I."/>
            <person name="Johnson B."/>
            <person name="Oliveira R."/>
            <person name="Leite L."/>
            <person name="Pylro V."/>
            <person name="Nunes G.L."/>
            <person name="Tzotzos G."/>
            <person name="Fernandes G.R."/>
            <person name="Dutra J."/>
            <person name="Orellana S.C."/>
            <person name="Oliveira G."/>
        </authorList>
    </citation>
    <scope>NUCLEOTIDE SEQUENCE [LARGE SCALE GENOMIC DNA]</scope>
    <source>
        <strain evidence="12">ITV01</strain>
    </source>
</reference>
<evidence type="ECO:0000256" key="8">
    <source>
        <dbReference type="ARBA" id="ARBA00023239"/>
    </source>
</evidence>
<dbReference type="PROSITE" id="PS00614">
    <property type="entry name" value="IGPS"/>
    <property type="match status" value="1"/>
</dbReference>
<dbReference type="EC" id="4.1.1.48" evidence="9"/>
<evidence type="ECO:0000256" key="4">
    <source>
        <dbReference type="ARBA" id="ARBA00022605"/>
    </source>
</evidence>
<feature type="domain" description="Indole-3-glycerol phosphate synthase" evidence="10">
    <location>
        <begin position="4"/>
        <end position="246"/>
    </location>
</feature>
<dbReference type="Proteomes" id="UP000053557">
    <property type="component" value="Unassembled WGS sequence"/>
</dbReference>
<dbReference type="NCBIfam" id="NF001377">
    <property type="entry name" value="PRK00278.2-4"/>
    <property type="match status" value="1"/>
</dbReference>
<dbReference type="CDD" id="cd00331">
    <property type="entry name" value="IGPS"/>
    <property type="match status" value="1"/>
</dbReference>
<evidence type="ECO:0000313" key="12">
    <source>
        <dbReference type="Proteomes" id="UP000053557"/>
    </source>
</evidence>
<keyword evidence="5 9" id="KW-0210">Decarboxylase</keyword>
<dbReference type="GO" id="GO:0004425">
    <property type="term" value="F:indole-3-glycerol-phosphate synthase activity"/>
    <property type="evidence" value="ECO:0007669"/>
    <property type="project" value="UniProtKB-UniRule"/>
</dbReference>
<dbReference type="InterPro" id="IPR013785">
    <property type="entry name" value="Aldolase_TIM"/>
</dbReference>
<evidence type="ECO:0000259" key="10">
    <source>
        <dbReference type="Pfam" id="PF00218"/>
    </source>
</evidence>
<dbReference type="EMBL" id="LPVJ01000009">
    <property type="protein sequence ID" value="KUO96859.1"/>
    <property type="molecule type" value="Genomic_DNA"/>
</dbReference>
<comment type="pathway">
    <text evidence="2 9">Amino-acid biosynthesis; L-tryptophan biosynthesis; L-tryptophan from chorismate: step 4/5.</text>
</comment>
<comment type="similarity">
    <text evidence="3 9">Belongs to the TrpC family.</text>
</comment>
<dbReference type="Pfam" id="PF00218">
    <property type="entry name" value="IGPS"/>
    <property type="match status" value="1"/>
</dbReference>
<gene>
    <name evidence="9" type="primary">trpC</name>
    <name evidence="11" type="ORF">ATW55_08615</name>
</gene>
<dbReference type="InterPro" id="IPR013798">
    <property type="entry name" value="Indole-3-glycerol_P_synth_dom"/>
</dbReference>
<dbReference type="UniPathway" id="UPA00035">
    <property type="reaction ID" value="UER00043"/>
</dbReference>
<comment type="catalytic activity">
    <reaction evidence="1 9">
        <text>1-(2-carboxyphenylamino)-1-deoxy-D-ribulose 5-phosphate + H(+) = (1S,2R)-1-C-(indol-3-yl)glycerol 3-phosphate + CO2 + H2O</text>
        <dbReference type="Rhea" id="RHEA:23476"/>
        <dbReference type="ChEBI" id="CHEBI:15377"/>
        <dbReference type="ChEBI" id="CHEBI:15378"/>
        <dbReference type="ChEBI" id="CHEBI:16526"/>
        <dbReference type="ChEBI" id="CHEBI:58613"/>
        <dbReference type="ChEBI" id="CHEBI:58866"/>
        <dbReference type="EC" id="4.1.1.48"/>
    </reaction>
</comment>
<evidence type="ECO:0000256" key="2">
    <source>
        <dbReference type="ARBA" id="ARBA00004696"/>
    </source>
</evidence>
<dbReference type="GO" id="GO:0000162">
    <property type="term" value="P:L-tryptophan biosynthetic process"/>
    <property type="evidence" value="ECO:0007669"/>
    <property type="project" value="UniProtKB-UniRule"/>
</dbReference>
<dbReference type="PANTHER" id="PTHR22854">
    <property type="entry name" value="TRYPTOPHAN BIOSYNTHESIS PROTEIN"/>
    <property type="match status" value="1"/>
</dbReference>
<protein>
    <recommendedName>
        <fullName evidence="9">Indole-3-glycerol phosphate synthase</fullName>
        <shortName evidence="9">IGPS</shortName>
        <ecNumber evidence="9">4.1.1.48</ecNumber>
    </recommendedName>
</protein>
<dbReference type="SUPFAM" id="SSF51366">
    <property type="entry name" value="Ribulose-phoshate binding barrel"/>
    <property type="match status" value="1"/>
</dbReference>
<evidence type="ECO:0000256" key="6">
    <source>
        <dbReference type="ARBA" id="ARBA00022822"/>
    </source>
</evidence>
<evidence type="ECO:0000313" key="11">
    <source>
        <dbReference type="EMBL" id="KUO96859.1"/>
    </source>
</evidence>
<keyword evidence="12" id="KW-1185">Reference proteome</keyword>
<accession>A0A117SYF2</accession>
<dbReference type="OrthoDB" id="9804217at2"/>
<dbReference type="FunFam" id="3.20.20.70:FF:000024">
    <property type="entry name" value="Indole-3-glycerol phosphate synthase"/>
    <property type="match status" value="1"/>
</dbReference>
<dbReference type="InterPro" id="IPR045186">
    <property type="entry name" value="Indole-3-glycerol_P_synth"/>
</dbReference>
<dbReference type="InterPro" id="IPR001468">
    <property type="entry name" value="Indole-3-GlycerolPSynthase_CS"/>
</dbReference>
<keyword evidence="8 9" id="KW-0456">Lyase</keyword>
<dbReference type="InterPro" id="IPR011060">
    <property type="entry name" value="RibuloseP-bd_barrel"/>
</dbReference>
<organism evidence="11 12">
    <name type="scientific">Ferroacidibacillus organovorans</name>
    <dbReference type="NCBI Taxonomy" id="1765683"/>
    <lineage>
        <taxon>Bacteria</taxon>
        <taxon>Bacillati</taxon>
        <taxon>Bacillota</taxon>
        <taxon>Bacilli</taxon>
        <taxon>Bacillales</taxon>
        <taxon>Alicyclobacillaceae</taxon>
        <taxon>Ferroacidibacillus</taxon>
    </lineage>
</organism>
<evidence type="ECO:0000256" key="9">
    <source>
        <dbReference type="HAMAP-Rule" id="MF_00134"/>
    </source>
</evidence>
<keyword evidence="6 9" id="KW-0822">Tryptophan biosynthesis</keyword>
<dbReference type="HAMAP" id="MF_00134_B">
    <property type="entry name" value="IGPS_B"/>
    <property type="match status" value="1"/>
</dbReference>
<dbReference type="Gene3D" id="3.20.20.70">
    <property type="entry name" value="Aldolase class I"/>
    <property type="match status" value="1"/>
</dbReference>
<evidence type="ECO:0000256" key="3">
    <source>
        <dbReference type="ARBA" id="ARBA00008737"/>
    </source>
</evidence>
<dbReference type="AlphaFoldDB" id="A0A117SYF2"/>
<dbReference type="GO" id="GO:0004640">
    <property type="term" value="F:phosphoribosylanthranilate isomerase activity"/>
    <property type="evidence" value="ECO:0007669"/>
    <property type="project" value="TreeGrafter"/>
</dbReference>
<dbReference type="RefSeq" id="WP_067712857.1">
    <property type="nucleotide sequence ID" value="NZ_LPVJ01000009.1"/>
</dbReference>